<dbReference type="SUPFAM" id="SSF52540">
    <property type="entry name" value="P-loop containing nucleoside triphosphate hydrolases"/>
    <property type="match status" value="1"/>
</dbReference>
<dbReference type="InterPro" id="IPR027417">
    <property type="entry name" value="P-loop_NTPase"/>
</dbReference>
<organism evidence="1 2">
    <name type="scientific">Methylocystis parvus</name>
    <dbReference type="NCBI Taxonomy" id="134"/>
    <lineage>
        <taxon>Bacteria</taxon>
        <taxon>Pseudomonadati</taxon>
        <taxon>Pseudomonadota</taxon>
        <taxon>Alphaproteobacteria</taxon>
        <taxon>Hyphomicrobiales</taxon>
        <taxon>Methylocystaceae</taxon>
        <taxon>Methylocystis</taxon>
    </lineage>
</organism>
<accession>A0A6B8MDX5</accession>
<dbReference type="Pfam" id="PF13469">
    <property type="entry name" value="Sulfotransfer_3"/>
    <property type="match status" value="1"/>
</dbReference>
<dbReference type="GO" id="GO:0016740">
    <property type="term" value="F:transferase activity"/>
    <property type="evidence" value="ECO:0007669"/>
    <property type="project" value="UniProtKB-KW"/>
</dbReference>
<keyword evidence="2" id="KW-1185">Reference proteome</keyword>
<dbReference type="AlphaFoldDB" id="A0A6B8MDX5"/>
<dbReference type="EMBL" id="CP044331">
    <property type="protein sequence ID" value="QGM98830.1"/>
    <property type="molecule type" value="Genomic_DNA"/>
</dbReference>
<protein>
    <submittedName>
        <fullName evidence="1">Sulfotransferase</fullName>
    </submittedName>
</protein>
<sequence length="408" mass="45496">MGDSLPGPGLSSYPIFIFGSPRSATSLLSECVRRLGWGGFDEGHMFDLLALQRSVIDQHYTSYRHDSERSAWAPESFPYEPLKAGLVAFFEQFMVGRFGPNWHDKTPGESTLCHAREIKKLFPNARFIFCKRRSVDVIASATRRFANNSVAIRESCDLWVSVMMYWAEIRSDLGVSGIEIDQHDIVADPLATGRRLAAFLSLPDDHGEKLAEMFRTIAPEQTKSDPTPIPLSQTEFSEEDKAYIVERTAHCMTLFGYGFETPFVEASSFRPVPFSIDPRVVDLSGLKDRSLYMHTGPRRFLLHPSNPGELESTVRFLCRPTHGAKFVRTVLTVENVKSGEVVGKLALRSGAETVSEIEGVSSWGVPCELVVAIPEELNMIEILLSTKMASSAPNNAYAWANFVDLSFL</sequence>
<dbReference type="RefSeq" id="WP_081495592.1">
    <property type="nucleotide sequence ID" value="NZ_CP044331.1"/>
</dbReference>
<evidence type="ECO:0000313" key="1">
    <source>
        <dbReference type="EMBL" id="QGM98830.1"/>
    </source>
</evidence>
<dbReference type="KEGG" id="mpar:F7D14_15960"/>
<dbReference type="Proteomes" id="UP000422569">
    <property type="component" value="Chromosome"/>
</dbReference>
<proteinExistence type="predicted"/>
<keyword evidence="1" id="KW-0808">Transferase</keyword>
<dbReference type="Gene3D" id="3.40.50.300">
    <property type="entry name" value="P-loop containing nucleotide triphosphate hydrolases"/>
    <property type="match status" value="1"/>
</dbReference>
<evidence type="ECO:0000313" key="2">
    <source>
        <dbReference type="Proteomes" id="UP000422569"/>
    </source>
</evidence>
<gene>
    <name evidence="1" type="ORF">F7D14_15960</name>
</gene>
<name>A0A6B8MDX5_9HYPH</name>
<reference evidence="1 2" key="1">
    <citation type="submission" date="2019-09" db="EMBL/GenBank/DDBJ databases">
        <title>Isolation and complete genome sequencing of Methylocystis species.</title>
        <authorList>
            <person name="Rumah B.L."/>
            <person name="Stead C.E."/>
            <person name="Stevens B.C."/>
            <person name="Minton N.P."/>
            <person name="Grosse-Honebrink A."/>
            <person name="Zhang Y."/>
        </authorList>
    </citation>
    <scope>NUCLEOTIDE SEQUENCE [LARGE SCALE GENOMIC DNA]</scope>
    <source>
        <strain evidence="1 2">BRCS2</strain>
    </source>
</reference>